<dbReference type="EMBL" id="JBHRTI010000003">
    <property type="protein sequence ID" value="MFC3146632.1"/>
    <property type="molecule type" value="Genomic_DNA"/>
</dbReference>
<evidence type="ECO:0000256" key="3">
    <source>
        <dbReference type="SAM" id="MobiDB-lite"/>
    </source>
</evidence>
<reference evidence="5" key="1">
    <citation type="journal article" date="2019" name="Int. J. Syst. Evol. Microbiol.">
        <title>The Global Catalogue of Microorganisms (GCM) 10K type strain sequencing project: providing services to taxonomists for standard genome sequencing and annotation.</title>
        <authorList>
            <consortium name="The Broad Institute Genomics Platform"/>
            <consortium name="The Broad Institute Genome Sequencing Center for Infectious Disease"/>
            <person name="Wu L."/>
            <person name="Ma J."/>
        </authorList>
    </citation>
    <scope>NUCLEOTIDE SEQUENCE [LARGE SCALE GENOMIC DNA]</scope>
    <source>
        <strain evidence="5">KCTC 52168</strain>
    </source>
</reference>
<dbReference type="Pfam" id="PF01026">
    <property type="entry name" value="TatD_DNase"/>
    <property type="match status" value="1"/>
</dbReference>
<dbReference type="InterPro" id="IPR032466">
    <property type="entry name" value="Metal_Hydrolase"/>
</dbReference>
<dbReference type="SUPFAM" id="SSF51556">
    <property type="entry name" value="Metallo-dependent hydrolases"/>
    <property type="match status" value="1"/>
</dbReference>
<dbReference type="Proteomes" id="UP001595556">
    <property type="component" value="Unassembled WGS sequence"/>
</dbReference>
<keyword evidence="5" id="KW-1185">Reference proteome</keyword>
<comment type="similarity">
    <text evidence="1">Belongs to the metallo-dependent hydrolases superfamily. TatD-type hydrolase family.</text>
</comment>
<dbReference type="PANTHER" id="PTHR46124:SF3">
    <property type="entry name" value="HYDROLASE"/>
    <property type="match status" value="1"/>
</dbReference>
<evidence type="ECO:0000313" key="5">
    <source>
        <dbReference type="Proteomes" id="UP001595556"/>
    </source>
</evidence>
<dbReference type="CDD" id="cd01310">
    <property type="entry name" value="TatD_DNAse"/>
    <property type="match status" value="1"/>
</dbReference>
<evidence type="ECO:0000256" key="2">
    <source>
        <dbReference type="ARBA" id="ARBA00022801"/>
    </source>
</evidence>
<evidence type="ECO:0000313" key="4">
    <source>
        <dbReference type="EMBL" id="MFC3146632.1"/>
    </source>
</evidence>
<feature type="region of interest" description="Disordered" evidence="3">
    <location>
        <begin position="207"/>
        <end position="227"/>
    </location>
</feature>
<name>A0ABV7H3P4_9BURK</name>
<dbReference type="PIRSF" id="PIRSF005902">
    <property type="entry name" value="DNase_TatD"/>
    <property type="match status" value="1"/>
</dbReference>
<accession>A0ABV7H3P4</accession>
<dbReference type="Gene3D" id="3.20.20.140">
    <property type="entry name" value="Metal-dependent hydrolases"/>
    <property type="match status" value="1"/>
</dbReference>
<keyword evidence="2 4" id="KW-0378">Hydrolase</keyword>
<protein>
    <submittedName>
        <fullName evidence="4">TatD family hydrolase</fullName>
        <ecNumber evidence="4">3.1.-.-</ecNumber>
    </submittedName>
</protein>
<dbReference type="EC" id="3.1.-.-" evidence="4"/>
<dbReference type="InterPro" id="IPR001130">
    <property type="entry name" value="TatD-like"/>
</dbReference>
<dbReference type="RefSeq" id="WP_377301001.1">
    <property type="nucleotide sequence ID" value="NZ_CP180191.1"/>
</dbReference>
<gene>
    <name evidence="4" type="ORF">ACFOEN_03135</name>
</gene>
<evidence type="ECO:0000256" key="1">
    <source>
        <dbReference type="ARBA" id="ARBA00009275"/>
    </source>
</evidence>
<proteinExistence type="inferred from homology"/>
<dbReference type="InterPro" id="IPR018228">
    <property type="entry name" value="DNase_TatD-rel_CS"/>
</dbReference>
<sequence>MLIDSHCHLDAPEFDSDRQAVVASAQAVGVHGMLIPAVAPFNFSVVRELAHATPGARYALGIHPLYVMPLDVDEGLAALESAVLAALDDPCFVAIGEIGLDFFVPGLDVEKQTVIYTAQLKLARRYDLPVILHVRRSQDALLKGLRQHPVPGGIAHAFNGSEDQTQHFLARGLRLGFGGAATYPGSQRIRRLAAWVPLDSMVLETDSPDIPPQWLDDGQGHRGRNTPGELPRICAALAALRGIEPDVLAQACASNTLAALPRWQAAAAR</sequence>
<comment type="caution">
    <text evidence="4">The sequence shown here is derived from an EMBL/GenBank/DDBJ whole genome shotgun (WGS) entry which is preliminary data.</text>
</comment>
<dbReference type="PANTHER" id="PTHR46124">
    <property type="entry name" value="D-AMINOACYL-TRNA DEACYLASE"/>
    <property type="match status" value="1"/>
</dbReference>
<dbReference type="GO" id="GO:0016787">
    <property type="term" value="F:hydrolase activity"/>
    <property type="evidence" value="ECO:0007669"/>
    <property type="project" value="UniProtKB-KW"/>
</dbReference>
<organism evidence="4 5">
    <name type="scientific">Piscinibacterium candidicorallinum</name>
    <dbReference type="NCBI Taxonomy" id="1793872"/>
    <lineage>
        <taxon>Bacteria</taxon>
        <taxon>Pseudomonadati</taxon>
        <taxon>Pseudomonadota</taxon>
        <taxon>Betaproteobacteria</taxon>
        <taxon>Burkholderiales</taxon>
        <taxon>Piscinibacterium</taxon>
    </lineage>
</organism>
<dbReference type="PROSITE" id="PS01137">
    <property type="entry name" value="TATD_1"/>
    <property type="match status" value="1"/>
</dbReference>